<dbReference type="Gene3D" id="1.20.1070.10">
    <property type="entry name" value="Rhodopsin 7-helix transmembrane proteins"/>
    <property type="match status" value="1"/>
</dbReference>
<organism evidence="2 3">
    <name type="scientific">Mesorhabditis spiculigera</name>
    <dbReference type="NCBI Taxonomy" id="96644"/>
    <lineage>
        <taxon>Eukaryota</taxon>
        <taxon>Metazoa</taxon>
        <taxon>Ecdysozoa</taxon>
        <taxon>Nematoda</taxon>
        <taxon>Chromadorea</taxon>
        <taxon>Rhabditida</taxon>
        <taxon>Rhabditina</taxon>
        <taxon>Rhabditomorpha</taxon>
        <taxon>Rhabditoidea</taxon>
        <taxon>Rhabditidae</taxon>
        <taxon>Mesorhabditinae</taxon>
        <taxon>Mesorhabditis</taxon>
    </lineage>
</organism>
<reference evidence="2" key="1">
    <citation type="submission" date="2023-06" db="EMBL/GenBank/DDBJ databases">
        <authorList>
            <person name="Delattre M."/>
        </authorList>
    </citation>
    <scope>NUCLEOTIDE SEQUENCE</scope>
    <source>
        <strain evidence="2">AF72</strain>
    </source>
</reference>
<gene>
    <name evidence="2" type="ORF">MSPICULIGERA_LOCUS18652</name>
</gene>
<feature type="transmembrane region" description="Helical" evidence="1">
    <location>
        <begin position="36"/>
        <end position="56"/>
    </location>
</feature>
<sequence>MLTGFDYGALGVELIILYLALITLKRLLRQKEKTPICYANRVLIVADLANLISRGLHDGLDKFFEDEVFGSFGASIFLFGITWRYAIALYMFFLISVLHLMAIHRPTAYRNIDFPRAMLAICLTLAAALAHASNNFFGCACLSYNIATQSYTILPVNFQMQIVVDVWDKIVKAAMITLLIITDFLIVHKWYSIKIARNAARRAAKISTEASLPGQASPNVLVLTQPRKATTALALDKRLALGFVFITVALIYNAFVFRLNAL</sequence>
<dbReference type="Proteomes" id="UP001177023">
    <property type="component" value="Unassembled WGS sequence"/>
</dbReference>
<evidence type="ECO:0000313" key="3">
    <source>
        <dbReference type="Proteomes" id="UP001177023"/>
    </source>
</evidence>
<feature type="transmembrane region" description="Helical" evidence="1">
    <location>
        <begin position="76"/>
        <end position="102"/>
    </location>
</feature>
<keyword evidence="1" id="KW-1133">Transmembrane helix</keyword>
<protein>
    <recommendedName>
        <fullName evidence="4">G protein-coupled receptor</fullName>
    </recommendedName>
</protein>
<evidence type="ECO:0008006" key="4">
    <source>
        <dbReference type="Google" id="ProtNLM"/>
    </source>
</evidence>
<keyword evidence="3" id="KW-1185">Reference proteome</keyword>
<dbReference type="AlphaFoldDB" id="A0AA36D688"/>
<keyword evidence="1" id="KW-0472">Membrane</keyword>
<feature type="transmembrane region" description="Helical" evidence="1">
    <location>
        <begin position="239"/>
        <end position="259"/>
    </location>
</feature>
<proteinExistence type="predicted"/>
<name>A0AA36D688_9BILA</name>
<feature type="transmembrane region" description="Helical" evidence="1">
    <location>
        <begin position="114"/>
        <end position="132"/>
    </location>
</feature>
<accession>A0AA36D688</accession>
<feature type="transmembrane region" description="Helical" evidence="1">
    <location>
        <begin position="6"/>
        <end position="24"/>
    </location>
</feature>
<feature type="transmembrane region" description="Helical" evidence="1">
    <location>
        <begin position="170"/>
        <end position="191"/>
    </location>
</feature>
<feature type="non-terminal residue" evidence="2">
    <location>
        <position position="1"/>
    </location>
</feature>
<evidence type="ECO:0000256" key="1">
    <source>
        <dbReference type="SAM" id="Phobius"/>
    </source>
</evidence>
<evidence type="ECO:0000313" key="2">
    <source>
        <dbReference type="EMBL" id="CAJ0580454.1"/>
    </source>
</evidence>
<comment type="caution">
    <text evidence="2">The sequence shown here is derived from an EMBL/GenBank/DDBJ whole genome shotgun (WGS) entry which is preliminary data.</text>
</comment>
<dbReference type="SUPFAM" id="SSF81321">
    <property type="entry name" value="Family A G protein-coupled receptor-like"/>
    <property type="match status" value="1"/>
</dbReference>
<keyword evidence="1" id="KW-0812">Transmembrane</keyword>
<dbReference type="EMBL" id="CATQJA010002659">
    <property type="protein sequence ID" value="CAJ0580454.1"/>
    <property type="molecule type" value="Genomic_DNA"/>
</dbReference>